<protein>
    <submittedName>
        <fullName evidence="1">Uncharacterized protein</fullName>
    </submittedName>
</protein>
<reference evidence="2" key="1">
    <citation type="submission" date="2016-09" db="EMBL/GenBank/DDBJ databases">
        <authorList>
            <person name="Varghese N."/>
            <person name="Submissions S."/>
        </authorList>
    </citation>
    <scope>NUCLEOTIDE SEQUENCE [LARGE SCALE GENOMIC DNA]</scope>
    <source>
        <strain evidence="2">25nlg</strain>
    </source>
</reference>
<sequence>MDYKVVNIQTYFCFLQEESADHVIDFNQPERYFVQISDPKVSDILRSE</sequence>
<name>A0A1G6GHP2_9BACI</name>
<dbReference type="STRING" id="1464122.SAMN05421737_10172"/>
<evidence type="ECO:0000313" key="1">
    <source>
        <dbReference type="EMBL" id="SDB81470.1"/>
    </source>
</evidence>
<organism evidence="1 2">
    <name type="scientific">Shouchella lonarensis</name>
    <dbReference type="NCBI Taxonomy" id="1464122"/>
    <lineage>
        <taxon>Bacteria</taxon>
        <taxon>Bacillati</taxon>
        <taxon>Bacillota</taxon>
        <taxon>Bacilli</taxon>
        <taxon>Bacillales</taxon>
        <taxon>Bacillaceae</taxon>
        <taxon>Shouchella</taxon>
    </lineage>
</organism>
<evidence type="ECO:0000313" key="2">
    <source>
        <dbReference type="Proteomes" id="UP000242662"/>
    </source>
</evidence>
<keyword evidence="2" id="KW-1185">Reference proteome</keyword>
<dbReference type="EMBL" id="FMYM01000001">
    <property type="protein sequence ID" value="SDB81470.1"/>
    <property type="molecule type" value="Genomic_DNA"/>
</dbReference>
<dbReference type="RefSeq" id="WP_176763712.1">
    <property type="nucleotide sequence ID" value="NZ_FMYM01000001.1"/>
</dbReference>
<gene>
    <name evidence="1" type="ORF">SAMN05421737_10172</name>
</gene>
<accession>A0A1G6GHP2</accession>
<proteinExistence type="predicted"/>
<dbReference type="Proteomes" id="UP000242662">
    <property type="component" value="Unassembled WGS sequence"/>
</dbReference>
<dbReference type="AlphaFoldDB" id="A0A1G6GHP2"/>